<keyword evidence="3" id="KW-1185">Reference proteome</keyword>
<reference evidence="2" key="1">
    <citation type="journal article" date="2021" name="Nat. Commun.">
        <title>Genetic determinants of endophytism in the Arabidopsis root mycobiome.</title>
        <authorList>
            <person name="Mesny F."/>
            <person name="Miyauchi S."/>
            <person name="Thiergart T."/>
            <person name="Pickel B."/>
            <person name="Atanasova L."/>
            <person name="Karlsson M."/>
            <person name="Huettel B."/>
            <person name="Barry K.W."/>
            <person name="Haridas S."/>
            <person name="Chen C."/>
            <person name="Bauer D."/>
            <person name="Andreopoulos W."/>
            <person name="Pangilinan J."/>
            <person name="LaButti K."/>
            <person name="Riley R."/>
            <person name="Lipzen A."/>
            <person name="Clum A."/>
            <person name="Drula E."/>
            <person name="Henrissat B."/>
            <person name="Kohler A."/>
            <person name="Grigoriev I.V."/>
            <person name="Martin F.M."/>
            <person name="Hacquard S."/>
        </authorList>
    </citation>
    <scope>NUCLEOTIDE SEQUENCE</scope>
    <source>
        <strain evidence="2">MPI-CAGE-AT-0021</strain>
    </source>
</reference>
<keyword evidence="1" id="KW-1133">Transmembrane helix</keyword>
<protein>
    <submittedName>
        <fullName evidence="2">Uncharacterized protein</fullName>
    </submittedName>
</protein>
<keyword evidence="1" id="KW-0472">Membrane</keyword>
<evidence type="ECO:0000313" key="2">
    <source>
        <dbReference type="EMBL" id="KAH7163168.1"/>
    </source>
</evidence>
<sequence>MLSAEHHVLLWTLSVFSILVVILRHRFQAYLPSVITDSCLENTVYALTTYAMWKKKTGMWWLYIVTLGVLRVGSEEIATKLGFRGTMPRIDGFDEDGIRMLVAHGLVGFIVLGTVEPSMRRDVGILTMIHDASASLTKCYQRRDIKIYRMGMHAEYTMLRGRRQNPIWVSITGLLALAVMTSLIELASTWNLVNELTCLRFGSPRTLL</sequence>
<dbReference type="Proteomes" id="UP000717696">
    <property type="component" value="Unassembled WGS sequence"/>
</dbReference>
<keyword evidence="1" id="KW-0812">Transmembrane</keyword>
<comment type="caution">
    <text evidence="2">The sequence shown here is derived from an EMBL/GenBank/DDBJ whole genome shotgun (WGS) entry which is preliminary data.</text>
</comment>
<dbReference type="OrthoDB" id="5057786at2759"/>
<feature type="transmembrane region" description="Helical" evidence="1">
    <location>
        <begin position="60"/>
        <end position="78"/>
    </location>
</feature>
<gene>
    <name evidence="2" type="ORF">B0J13DRAFT_518407</name>
</gene>
<dbReference type="EMBL" id="JAGMUU010000001">
    <property type="protein sequence ID" value="KAH7163168.1"/>
    <property type="molecule type" value="Genomic_DNA"/>
</dbReference>
<evidence type="ECO:0000256" key="1">
    <source>
        <dbReference type="SAM" id="Phobius"/>
    </source>
</evidence>
<evidence type="ECO:0000313" key="3">
    <source>
        <dbReference type="Proteomes" id="UP000717696"/>
    </source>
</evidence>
<name>A0A9P9FKK8_9HYPO</name>
<proteinExistence type="predicted"/>
<organism evidence="2 3">
    <name type="scientific">Dactylonectria estremocensis</name>
    <dbReference type="NCBI Taxonomy" id="1079267"/>
    <lineage>
        <taxon>Eukaryota</taxon>
        <taxon>Fungi</taxon>
        <taxon>Dikarya</taxon>
        <taxon>Ascomycota</taxon>
        <taxon>Pezizomycotina</taxon>
        <taxon>Sordariomycetes</taxon>
        <taxon>Hypocreomycetidae</taxon>
        <taxon>Hypocreales</taxon>
        <taxon>Nectriaceae</taxon>
        <taxon>Dactylonectria</taxon>
    </lineage>
</organism>
<dbReference type="AlphaFoldDB" id="A0A9P9FKK8"/>
<feature type="transmembrane region" description="Helical" evidence="1">
    <location>
        <begin position="167"/>
        <end position="187"/>
    </location>
</feature>
<feature type="transmembrane region" description="Helical" evidence="1">
    <location>
        <begin position="6"/>
        <end position="23"/>
    </location>
</feature>
<accession>A0A9P9FKK8</accession>